<name>A0AAP0E1V1_9MAGN</name>
<reference evidence="1 2" key="1">
    <citation type="submission" date="2024-01" db="EMBL/GenBank/DDBJ databases">
        <title>Genome assemblies of Stephania.</title>
        <authorList>
            <person name="Yang L."/>
        </authorList>
    </citation>
    <scope>NUCLEOTIDE SEQUENCE [LARGE SCALE GENOMIC DNA]</scope>
    <source>
        <strain evidence="1">YNDBR</strain>
        <tissue evidence="1">Leaf</tissue>
    </source>
</reference>
<gene>
    <name evidence="1" type="ORF">Syun_030642</name>
</gene>
<dbReference type="Proteomes" id="UP001420932">
    <property type="component" value="Unassembled WGS sequence"/>
</dbReference>
<accession>A0AAP0E1V1</accession>
<evidence type="ECO:0000313" key="1">
    <source>
        <dbReference type="EMBL" id="KAK9081279.1"/>
    </source>
</evidence>
<protein>
    <submittedName>
        <fullName evidence="1">Uncharacterized protein</fullName>
    </submittedName>
</protein>
<evidence type="ECO:0000313" key="2">
    <source>
        <dbReference type="Proteomes" id="UP001420932"/>
    </source>
</evidence>
<comment type="caution">
    <text evidence="1">The sequence shown here is derived from an EMBL/GenBank/DDBJ whole genome shotgun (WGS) entry which is preliminary data.</text>
</comment>
<sequence>MPRDISLLTISSAPATRRSSAISLQQLLSLSLASKKLRLACGDMYLNNYSFYQAIVYGRKSNSCAAR</sequence>
<dbReference type="EMBL" id="JBBNAF010000056">
    <property type="protein sequence ID" value="KAK9081279.1"/>
    <property type="molecule type" value="Genomic_DNA"/>
</dbReference>
<organism evidence="1 2">
    <name type="scientific">Stephania yunnanensis</name>
    <dbReference type="NCBI Taxonomy" id="152371"/>
    <lineage>
        <taxon>Eukaryota</taxon>
        <taxon>Viridiplantae</taxon>
        <taxon>Streptophyta</taxon>
        <taxon>Embryophyta</taxon>
        <taxon>Tracheophyta</taxon>
        <taxon>Spermatophyta</taxon>
        <taxon>Magnoliopsida</taxon>
        <taxon>Ranunculales</taxon>
        <taxon>Menispermaceae</taxon>
        <taxon>Menispermoideae</taxon>
        <taxon>Cissampelideae</taxon>
        <taxon>Stephania</taxon>
    </lineage>
</organism>
<proteinExistence type="predicted"/>
<dbReference type="AlphaFoldDB" id="A0AAP0E1V1"/>
<keyword evidence="2" id="KW-1185">Reference proteome</keyword>